<accession>A0A2A6CNY8</accession>
<evidence type="ECO:0000256" key="1">
    <source>
        <dbReference type="SAM" id="MobiDB-lite"/>
    </source>
</evidence>
<keyword evidence="3" id="KW-1185">Reference proteome</keyword>
<organism evidence="2 3">
    <name type="scientific">Pristionchus pacificus</name>
    <name type="common">Parasitic nematode worm</name>
    <dbReference type="NCBI Taxonomy" id="54126"/>
    <lineage>
        <taxon>Eukaryota</taxon>
        <taxon>Metazoa</taxon>
        <taxon>Ecdysozoa</taxon>
        <taxon>Nematoda</taxon>
        <taxon>Chromadorea</taxon>
        <taxon>Rhabditida</taxon>
        <taxon>Rhabditina</taxon>
        <taxon>Diplogasteromorpha</taxon>
        <taxon>Diplogasteroidea</taxon>
        <taxon>Neodiplogasteridae</taxon>
        <taxon>Pristionchus</taxon>
    </lineage>
</organism>
<feature type="region of interest" description="Disordered" evidence="1">
    <location>
        <begin position="52"/>
        <end position="72"/>
    </location>
</feature>
<evidence type="ECO:0000313" key="3">
    <source>
        <dbReference type="Proteomes" id="UP000005239"/>
    </source>
</evidence>
<protein>
    <submittedName>
        <fullName evidence="2">Uncharacterized protein</fullName>
    </submittedName>
</protein>
<reference evidence="3" key="1">
    <citation type="journal article" date="2008" name="Nat. Genet.">
        <title>The Pristionchus pacificus genome provides a unique perspective on nematode lifestyle and parasitism.</title>
        <authorList>
            <person name="Dieterich C."/>
            <person name="Clifton S.W."/>
            <person name="Schuster L.N."/>
            <person name="Chinwalla A."/>
            <person name="Delehaunty K."/>
            <person name="Dinkelacker I."/>
            <person name="Fulton L."/>
            <person name="Fulton R."/>
            <person name="Godfrey J."/>
            <person name="Minx P."/>
            <person name="Mitreva M."/>
            <person name="Roeseler W."/>
            <person name="Tian H."/>
            <person name="Witte H."/>
            <person name="Yang S.P."/>
            <person name="Wilson R.K."/>
            <person name="Sommer R.J."/>
        </authorList>
    </citation>
    <scope>NUCLEOTIDE SEQUENCE [LARGE SCALE GENOMIC DNA]</scope>
    <source>
        <strain evidence="3">PS312</strain>
    </source>
</reference>
<dbReference type="AlphaFoldDB" id="A0A2A6CNY8"/>
<accession>A0A8R1YH23</accession>
<proteinExistence type="predicted"/>
<dbReference type="Proteomes" id="UP000005239">
    <property type="component" value="Unassembled WGS sequence"/>
</dbReference>
<dbReference type="EnsemblMetazoa" id="PPA22189.1">
    <property type="protein sequence ID" value="PPA22189.1"/>
    <property type="gene ID" value="WBGene00111743"/>
</dbReference>
<evidence type="ECO:0000313" key="2">
    <source>
        <dbReference type="EnsemblMetazoa" id="PPA22189.1"/>
    </source>
</evidence>
<gene>
    <name evidence="2" type="primary">WBGene00111743</name>
</gene>
<reference evidence="2" key="2">
    <citation type="submission" date="2022-06" db="UniProtKB">
        <authorList>
            <consortium name="EnsemblMetazoa"/>
        </authorList>
    </citation>
    <scope>IDENTIFICATION</scope>
    <source>
        <strain evidence="2">PS312</strain>
    </source>
</reference>
<feature type="compositionally biased region" description="Basic and acidic residues" evidence="1">
    <location>
        <begin position="52"/>
        <end position="66"/>
    </location>
</feature>
<name>A0A2A6CNY8_PRIPA</name>
<sequence>MPLPPNNTNIAATHSAECIPADARPRHHAYCSHHNDEPLLELARIDFRAKIEQPYERDDRHSERQQHLGPKR</sequence>